<name>A0A075MUA0_9ARCH</name>
<reference evidence="1 2" key="1">
    <citation type="journal article" date="2014" name="PLoS ONE">
        <title>Genome Sequence of Candidatus Nitrososphaera evergladensis from Group I.1b Enriched from Everglades Soil Reveals Novel Genomic Features of the Ammonia-Oxidizing Archaea.</title>
        <authorList>
            <person name="Zhalnina K.V."/>
            <person name="Dias R."/>
            <person name="Leonard M.T."/>
            <person name="Dorr de Quadros P."/>
            <person name="Camargo F.A."/>
            <person name="Drew J.C."/>
            <person name="Farmerie W.G."/>
            <person name="Daroub S.H."/>
            <person name="Triplett E.W."/>
        </authorList>
    </citation>
    <scope>NUCLEOTIDE SEQUENCE [LARGE SCALE GENOMIC DNA]</scope>
    <source>
        <strain evidence="1 2">SR1</strain>
    </source>
</reference>
<dbReference type="EMBL" id="CP007174">
    <property type="protein sequence ID" value="AIF82914.1"/>
    <property type="molecule type" value="Genomic_DNA"/>
</dbReference>
<keyword evidence="2" id="KW-1185">Reference proteome</keyword>
<organism evidence="1 2">
    <name type="scientific">Candidatus Nitrososphaera evergladensis SR1</name>
    <dbReference type="NCBI Taxonomy" id="1459636"/>
    <lineage>
        <taxon>Archaea</taxon>
        <taxon>Nitrososphaerota</taxon>
        <taxon>Nitrososphaeria</taxon>
        <taxon>Nitrososphaerales</taxon>
        <taxon>Nitrososphaeraceae</taxon>
        <taxon>Nitrososphaera</taxon>
    </lineage>
</organism>
<dbReference type="KEGG" id="nev:NTE_00838"/>
<dbReference type="HOGENOM" id="CLU_2802411_0_0_2"/>
<evidence type="ECO:0000313" key="1">
    <source>
        <dbReference type="EMBL" id="AIF82914.1"/>
    </source>
</evidence>
<proteinExistence type="predicted"/>
<protein>
    <submittedName>
        <fullName evidence="1">Uncharacterized protein</fullName>
    </submittedName>
</protein>
<accession>A0A075MUA0</accession>
<gene>
    <name evidence="1" type="ORF">NTE_00838</name>
</gene>
<dbReference type="AlphaFoldDB" id="A0A075MUA0"/>
<evidence type="ECO:0000313" key="2">
    <source>
        <dbReference type="Proteomes" id="UP000028194"/>
    </source>
</evidence>
<dbReference type="Proteomes" id="UP000028194">
    <property type="component" value="Chromosome"/>
</dbReference>
<sequence length="67" mass="7805">MNIVAQLIVESYQNATVNTILEDIGRKYKIDTKRDCLQVDSPIEEIKFKYRTYGECVRMLYKKAGVT</sequence>